<name>A0ABY7JTH8_9FIRM</name>
<organism evidence="3 4">
    <name type="scientific">Peptostreptococcus equinus</name>
    <dbReference type="NCBI Taxonomy" id="3003601"/>
    <lineage>
        <taxon>Bacteria</taxon>
        <taxon>Bacillati</taxon>
        <taxon>Bacillota</taxon>
        <taxon>Clostridia</taxon>
        <taxon>Peptostreptococcales</taxon>
        <taxon>Peptostreptococcaceae</taxon>
        <taxon>Peptostreptococcus</taxon>
    </lineage>
</organism>
<proteinExistence type="predicted"/>
<dbReference type="NCBIfam" id="TIGR02675">
    <property type="entry name" value="tape_meas_nterm"/>
    <property type="match status" value="1"/>
</dbReference>
<dbReference type="InterPro" id="IPR013491">
    <property type="entry name" value="Tape_meas_N"/>
</dbReference>
<dbReference type="EMBL" id="CP114052">
    <property type="protein sequence ID" value="WAW15458.1"/>
    <property type="molecule type" value="Genomic_DNA"/>
</dbReference>
<keyword evidence="4" id="KW-1185">Reference proteome</keyword>
<feature type="compositionally biased region" description="Low complexity" evidence="1">
    <location>
        <begin position="40"/>
        <end position="53"/>
    </location>
</feature>
<feature type="region of interest" description="Disordered" evidence="1">
    <location>
        <begin position="40"/>
        <end position="68"/>
    </location>
</feature>
<sequence>MAGISMPVSVSDGLSSPFQSMTAQVSKLVMEYEKLHQTMSKPLSPSIPSIPKPTGAGIGDNGPISGPPDPYPKMIPTQQQFNAGLVEGQSLMGRMANQAKLLVGAYAGFQGAKAFIGMADTYMQTQSRIGMINDGLQTTEQLNNMIFNSANRVRGSYLDIAQNVTKLGIMAKDSFSSNAEIVKFTELMSKQFKVGGAGLQEQQAAMYQLSQAMASGRLSLHKKRTRQKLSSLC</sequence>
<feature type="domain" description="Tape measure protein N-terminal" evidence="2">
    <location>
        <begin position="114"/>
        <end position="220"/>
    </location>
</feature>
<gene>
    <name evidence="3" type="ORF">O0R46_03160</name>
</gene>
<evidence type="ECO:0000259" key="2">
    <source>
        <dbReference type="Pfam" id="PF20155"/>
    </source>
</evidence>
<evidence type="ECO:0000313" key="4">
    <source>
        <dbReference type="Proteomes" id="UP001164187"/>
    </source>
</evidence>
<dbReference type="RefSeq" id="WP_269312131.1">
    <property type="nucleotide sequence ID" value="NZ_CP114052.1"/>
</dbReference>
<evidence type="ECO:0000313" key="3">
    <source>
        <dbReference type="EMBL" id="WAW15458.1"/>
    </source>
</evidence>
<evidence type="ECO:0000256" key="1">
    <source>
        <dbReference type="SAM" id="MobiDB-lite"/>
    </source>
</evidence>
<dbReference type="Pfam" id="PF20155">
    <property type="entry name" value="TMP_3"/>
    <property type="match status" value="1"/>
</dbReference>
<dbReference type="Proteomes" id="UP001164187">
    <property type="component" value="Chromosome"/>
</dbReference>
<protein>
    <submittedName>
        <fullName evidence="3">Tape measure protein</fullName>
    </submittedName>
</protein>
<accession>A0ABY7JTH8</accession>
<reference evidence="3" key="1">
    <citation type="submission" date="2022-12" db="EMBL/GenBank/DDBJ databases">
        <title>Peptostreptococcus.</title>
        <authorList>
            <person name="Lee S.H."/>
        </authorList>
    </citation>
    <scope>NUCLEOTIDE SEQUENCE</scope>
    <source>
        <strain evidence="3">CBA3647</strain>
    </source>
</reference>